<sequence length="44" mass="4453">MSSSHSSLKGLVLSEGVEASQLSIFPASVTSGVNSNSLIVTFPS</sequence>
<reference evidence="1 2" key="1">
    <citation type="submission" date="2019-05" db="EMBL/GenBank/DDBJ databases">
        <title>Another draft genome of Portunus trituberculatus and its Hox gene families provides insights of decapod evolution.</title>
        <authorList>
            <person name="Jeong J.-H."/>
            <person name="Song I."/>
            <person name="Kim S."/>
            <person name="Choi T."/>
            <person name="Kim D."/>
            <person name="Ryu S."/>
            <person name="Kim W."/>
        </authorList>
    </citation>
    <scope>NUCLEOTIDE SEQUENCE [LARGE SCALE GENOMIC DNA]</scope>
    <source>
        <tissue evidence="1">Muscle</tissue>
    </source>
</reference>
<dbReference type="Proteomes" id="UP000324222">
    <property type="component" value="Unassembled WGS sequence"/>
</dbReference>
<dbReference type="EMBL" id="VSRR010105054">
    <property type="protein sequence ID" value="MPC96213.1"/>
    <property type="molecule type" value="Genomic_DNA"/>
</dbReference>
<organism evidence="1 2">
    <name type="scientific">Portunus trituberculatus</name>
    <name type="common">Swimming crab</name>
    <name type="synonym">Neptunus trituberculatus</name>
    <dbReference type="NCBI Taxonomy" id="210409"/>
    <lineage>
        <taxon>Eukaryota</taxon>
        <taxon>Metazoa</taxon>
        <taxon>Ecdysozoa</taxon>
        <taxon>Arthropoda</taxon>
        <taxon>Crustacea</taxon>
        <taxon>Multicrustacea</taxon>
        <taxon>Malacostraca</taxon>
        <taxon>Eumalacostraca</taxon>
        <taxon>Eucarida</taxon>
        <taxon>Decapoda</taxon>
        <taxon>Pleocyemata</taxon>
        <taxon>Brachyura</taxon>
        <taxon>Eubrachyura</taxon>
        <taxon>Portunoidea</taxon>
        <taxon>Portunidae</taxon>
        <taxon>Portuninae</taxon>
        <taxon>Portunus</taxon>
    </lineage>
</organism>
<comment type="caution">
    <text evidence="1">The sequence shown here is derived from an EMBL/GenBank/DDBJ whole genome shotgun (WGS) entry which is preliminary data.</text>
</comment>
<keyword evidence="2" id="KW-1185">Reference proteome</keyword>
<evidence type="ECO:0000313" key="1">
    <source>
        <dbReference type="EMBL" id="MPC96213.1"/>
    </source>
</evidence>
<gene>
    <name evidence="1" type="ORF">E2C01_091457</name>
</gene>
<dbReference type="AlphaFoldDB" id="A0A5B7JP44"/>
<proteinExistence type="predicted"/>
<evidence type="ECO:0000313" key="2">
    <source>
        <dbReference type="Proteomes" id="UP000324222"/>
    </source>
</evidence>
<name>A0A5B7JP44_PORTR</name>
<protein>
    <submittedName>
        <fullName evidence="1">Uncharacterized protein</fullName>
    </submittedName>
</protein>
<accession>A0A5B7JP44</accession>